<name>A0AB74TZB8_9LACT</name>
<dbReference type="AlphaFoldDB" id="A0AB74TZB8"/>
<evidence type="ECO:0000313" key="2">
    <source>
        <dbReference type="EMBL" id="XBC48472.1"/>
    </source>
</evidence>
<dbReference type="EMBL" id="CP142434">
    <property type="protein sequence ID" value="XBC48472.1"/>
    <property type="molecule type" value="Genomic_DNA"/>
</dbReference>
<organism evidence="2">
    <name type="scientific">Dolosigranulum savutiense</name>
    <dbReference type="NCBI Taxonomy" id="3110288"/>
    <lineage>
        <taxon>Bacteria</taxon>
        <taxon>Bacillati</taxon>
        <taxon>Bacillota</taxon>
        <taxon>Bacilli</taxon>
        <taxon>Lactobacillales</taxon>
        <taxon>Carnobacteriaceae</taxon>
        <taxon>Dolosigranulum</taxon>
    </lineage>
</organism>
<feature type="transmembrane region" description="Helical" evidence="1">
    <location>
        <begin position="35"/>
        <end position="59"/>
    </location>
</feature>
<keyword evidence="1" id="KW-0812">Transmembrane</keyword>
<keyword evidence="1" id="KW-0472">Membrane</keyword>
<accession>A0AB74TZB8</accession>
<evidence type="ECO:0000256" key="1">
    <source>
        <dbReference type="SAM" id="Phobius"/>
    </source>
</evidence>
<reference evidence="2" key="1">
    <citation type="submission" date="2023-12" db="EMBL/GenBank/DDBJ databases">
        <title>Dolosigranulum savutii sp. nov. isolated from human upper respiratory samples collected in Botswana.</title>
        <authorList>
            <person name="Kelly M.S."/>
        </authorList>
    </citation>
    <scope>NUCLEOTIDE SEQUENCE</scope>
    <source>
        <strain evidence="2">MSK312</strain>
    </source>
</reference>
<keyword evidence="1" id="KW-1133">Transmembrane helix</keyword>
<sequence length="82" mass="9093">MHESMKTLVAMLGSIGMLLLFAVLGQKDILVNFTVISFGMVVWDAVITVMVDTMVVPYIDDDGNINGPISTFGKILHKIFYR</sequence>
<proteinExistence type="predicted"/>
<protein>
    <submittedName>
        <fullName evidence="2">Uncharacterized protein</fullName>
    </submittedName>
</protein>
<gene>
    <name evidence="2" type="ORF">VUQ09_03515</name>
</gene>
<dbReference type="RefSeq" id="WP_347298460.1">
    <property type="nucleotide sequence ID" value="NZ_CP142434.1"/>
</dbReference>